<feature type="repeat" description="WD" evidence="3">
    <location>
        <begin position="1384"/>
        <end position="1425"/>
    </location>
</feature>
<dbReference type="EMBL" id="JAHRHY010000010">
    <property type="protein sequence ID" value="KAG9066388.1"/>
    <property type="molecule type" value="Genomic_DNA"/>
</dbReference>
<evidence type="ECO:0000313" key="7">
    <source>
        <dbReference type="EMBL" id="KAG9066388.1"/>
    </source>
</evidence>
<dbReference type="PROSITE" id="PS50294">
    <property type="entry name" value="WD_REPEATS_REGION"/>
    <property type="match status" value="7"/>
</dbReference>
<dbReference type="SUPFAM" id="SSF50978">
    <property type="entry name" value="WD40 repeat-like"/>
    <property type="match status" value="1"/>
</dbReference>
<dbReference type="InterPro" id="IPR036322">
    <property type="entry name" value="WD40_repeat_dom_sf"/>
</dbReference>
<dbReference type="InterPro" id="IPR007111">
    <property type="entry name" value="NACHT_NTPase"/>
</dbReference>
<dbReference type="Proteomes" id="UP000707451">
    <property type="component" value="Unassembled WGS sequence"/>
</dbReference>
<sequence>MGNNITRADIAMTTSGQEKLAENLRSTTISRVQSGPVCPKGSPFVRLEQASMKVLCASVNPKDRTVFNGLAAVQIGMTKVLAPQEYQHSDTAESGEPNVKCLQPLLLVESKPSTASSPTSFDNNNASSGAAPVISKSSSNPDASESNVASLLSRQHTAQHYLNLFPQNVNVPSPLVSLPPLGARLETTAQLAYCSSLLHPHLSSSLDSARATALDSAQHTSVDTILQDEDERAQIRWLVTRVVEEFAADRLKTSDKIAEVVLLGSFLGQEAYRKLLNSFIAEFETTSLLDIDLLHGLVHLVQCAQPDYLLPDDLVRILVVLRARLQETHQQSTNHPYYLTLALSCLLDVMVEGKVQELNRVVNHEPLSALLGQLVNISDPYLKHQAAYALQALLHVPNDETRRQFMLRHAGNITMGLLGAASVCKLDISGFTEGAGEVVKTVEEVVEVGAKMLGGIQSIRESGQDIFASVEGGVLSGGRLLWYAALREAQDHVRNGRLADFNRLIFEAPCRRDVEFQWGVYKILGEIAVDSQWEVATRQQAVDLLAALYKDDAIRTSNDEVESWILQILRKLVALSDLSISDYAQSVLQSLEKGGNATTQGLYRDIVAGPLSPYPIKAGLPVPSTSPLLARVLAIPDVECDIHSLRHQRMDSHTRSLYIPPQAKPSLKSDETTLFPLMEKVLEFVESTQQVMLLLGDSGAGKSTFSQKLEHTLWTSYKPYGPIPLYINLPTIDNPTQDLIGKELDHQNFSEEQIQELKLHRQFILICDGYDESQLKTNLHTGNAFNQPYQWKVKMVVSCRSQYLGQDYRSRFQPRPTDHSAHSTSDLLLEAVIAPFTKAQVEQYVDQYVKELSADDDVHARPIWTKDEYMERLTKIPKMMELVSNPFLLTLSLKALPEVIGSKKEFSTIRITRVQLYDGFVKRWLEVNKRRLESSTLSESERSEFDMILDDGFLYHGIKFQKDLAAAIFKEQKGQPVVSYTHLRDNKSWKSSFFSPDAHTKVLRECSTVVRSGRHFRFIHRSLLEYFYSRTVYDPLDYDPDASSYDCSVPADPKTKLSQRNFVGEPSVLQFLAERTETDLLFKEQLLAVVEDSKVDEQGGQAGSNAISILVKAETRFNGADLSGIRIPGADLRGGSFDSADLEGADLSGANLSKTWLRQANLNRTRMTGVQFGELPYLRMDKEVQGCVLSYDGELLAVSINETGIDIFSTASWTRTASHPGAGVIAISPTTKELAKSRHKSNVVEVGDILTGELRLALSGHSDEVTSIAFSPDGSLIATASKDTTLQVWSTSSGESLHTLSGHSESVNRVAFSPTGSQLVSCSEDKTLRTWSAQTGELVTVFNGHKHGVVSVSYSPDGRKLASGASNGGIGFWDAETGENTHGFVGHVDAVESLAYSPNGHLLASCSLSGTICLWDPQNGELLNTLTGHLFRVTSVDFSPAGDYLVSGSWDWTVRLWKAGEGESSPDGFSESDTDGWGCVALSPPDGKYIVTGNTDGAICVWETLSGNSITTMTSSTDMIQAVEFSPCGKRVASVSGHDVQLWCAQTGECLRIFKGHTSYGLTVAFSPSGHQLVSGGQDLTLRAWDVETGEPKFILEGHTDVIMEVVYSPSGHQIASCGDDGTARLWNAETGDLLFIMEHPEGLTQAIYSMDGQELISISPGDGILRCWDPKSGQPIDRQEEIYLNIICCCFSPDGNLIASGDRDGLFRLWDRSTGAFERVFQSMIGLTLEIQWKQDSEGMHYLATIDLGSVRVWKLIEKEKGGYSLLLLWSSGRKELSLEDANVCGESEGGGAVGLSSIDLELMKQRGAITELKVMDESADNPAHEE</sequence>
<gene>
    <name evidence="7" type="ORF">KI688_001614</name>
</gene>
<keyword evidence="2" id="KW-0677">Repeat</keyword>
<feature type="domain" description="Arm-like repeat" evidence="6">
    <location>
        <begin position="227"/>
        <end position="571"/>
    </location>
</feature>
<evidence type="ECO:0008006" key="9">
    <source>
        <dbReference type="Google" id="ProtNLM"/>
    </source>
</evidence>
<dbReference type="SUPFAM" id="SSF52540">
    <property type="entry name" value="P-loop containing nucleoside triphosphate hydrolases"/>
    <property type="match status" value="1"/>
</dbReference>
<dbReference type="Pfam" id="PF05729">
    <property type="entry name" value="NACHT"/>
    <property type="match status" value="1"/>
</dbReference>
<dbReference type="SUPFAM" id="SSF48371">
    <property type="entry name" value="ARM repeat"/>
    <property type="match status" value="1"/>
</dbReference>
<feature type="repeat" description="WD" evidence="3">
    <location>
        <begin position="1258"/>
        <end position="1299"/>
    </location>
</feature>
<feature type="compositionally biased region" description="Polar residues" evidence="4">
    <location>
        <begin position="112"/>
        <end position="128"/>
    </location>
</feature>
<dbReference type="SUPFAM" id="SSF50998">
    <property type="entry name" value="Quinoprotein alcohol dehydrogenase-like"/>
    <property type="match status" value="1"/>
</dbReference>
<dbReference type="PROSITE" id="PS00678">
    <property type="entry name" value="WD_REPEATS_1"/>
    <property type="match status" value="3"/>
</dbReference>
<dbReference type="InterPro" id="IPR056251">
    <property type="entry name" value="Arm_rpt_dom"/>
</dbReference>
<dbReference type="InterPro" id="IPR025662">
    <property type="entry name" value="Sigma_54_int_dom_ATP-bd_1"/>
</dbReference>
<dbReference type="InterPro" id="IPR027417">
    <property type="entry name" value="P-loop_NTPase"/>
</dbReference>
<evidence type="ECO:0000256" key="4">
    <source>
        <dbReference type="SAM" id="MobiDB-lite"/>
    </source>
</evidence>
<dbReference type="PANTHER" id="PTHR19879:SF9">
    <property type="entry name" value="TRANSCRIPTION INITIATION FACTOR TFIID SUBUNIT 5"/>
    <property type="match status" value="1"/>
</dbReference>
<evidence type="ECO:0000259" key="6">
    <source>
        <dbReference type="Pfam" id="PF23948"/>
    </source>
</evidence>
<dbReference type="Gene3D" id="2.130.10.10">
    <property type="entry name" value="YVTN repeat-like/Quinoprotein amine dehydrogenase"/>
    <property type="match status" value="5"/>
</dbReference>
<dbReference type="Pfam" id="PF23948">
    <property type="entry name" value="ARM_5"/>
    <property type="match status" value="1"/>
</dbReference>
<comment type="caution">
    <text evidence="7">The sequence shown here is derived from an EMBL/GenBank/DDBJ whole genome shotgun (WGS) entry which is preliminary data.</text>
</comment>
<organism evidence="7 8">
    <name type="scientific">Linnemannia hyalina</name>
    <dbReference type="NCBI Taxonomy" id="64524"/>
    <lineage>
        <taxon>Eukaryota</taxon>
        <taxon>Fungi</taxon>
        <taxon>Fungi incertae sedis</taxon>
        <taxon>Mucoromycota</taxon>
        <taxon>Mortierellomycotina</taxon>
        <taxon>Mortierellomycetes</taxon>
        <taxon>Mortierellales</taxon>
        <taxon>Mortierellaceae</taxon>
        <taxon>Linnemannia</taxon>
    </lineage>
</organism>
<dbReference type="PROSITE" id="PS00675">
    <property type="entry name" value="SIGMA54_INTERACT_1"/>
    <property type="match status" value="1"/>
</dbReference>
<dbReference type="PROSITE" id="PS50082">
    <property type="entry name" value="WD_REPEATS_2"/>
    <property type="match status" value="9"/>
</dbReference>
<dbReference type="PANTHER" id="PTHR19879">
    <property type="entry name" value="TRANSCRIPTION INITIATION FACTOR TFIID"/>
    <property type="match status" value="1"/>
</dbReference>
<dbReference type="Gene3D" id="3.40.50.300">
    <property type="entry name" value="P-loop containing nucleotide triphosphate hydrolases"/>
    <property type="match status" value="1"/>
</dbReference>
<feature type="repeat" description="WD" evidence="3">
    <location>
        <begin position="1300"/>
        <end position="1341"/>
    </location>
</feature>
<dbReference type="OrthoDB" id="538223at2759"/>
<dbReference type="Pfam" id="PF00400">
    <property type="entry name" value="WD40"/>
    <property type="match status" value="9"/>
</dbReference>
<dbReference type="Gene3D" id="2.160.20.80">
    <property type="entry name" value="E3 ubiquitin-protein ligase SopA"/>
    <property type="match status" value="1"/>
</dbReference>
<accession>A0A9P7XUD5</accession>
<keyword evidence="1 3" id="KW-0853">WD repeat</keyword>
<feature type="repeat" description="WD" evidence="3">
    <location>
        <begin position="1485"/>
        <end position="1512"/>
    </location>
</feature>
<dbReference type="InterPro" id="IPR019775">
    <property type="entry name" value="WD40_repeat_CS"/>
</dbReference>
<evidence type="ECO:0000259" key="5">
    <source>
        <dbReference type="Pfam" id="PF05729"/>
    </source>
</evidence>
<feature type="repeat" description="WD" evidence="3">
    <location>
        <begin position="1426"/>
        <end position="1467"/>
    </location>
</feature>
<feature type="repeat" description="WD" evidence="3">
    <location>
        <begin position="1554"/>
        <end position="1595"/>
    </location>
</feature>
<dbReference type="InterPro" id="IPR016024">
    <property type="entry name" value="ARM-type_fold"/>
</dbReference>
<dbReference type="CDD" id="cd00200">
    <property type="entry name" value="WD40"/>
    <property type="match status" value="2"/>
</dbReference>
<protein>
    <recommendedName>
        <fullName evidence="9">WD40 repeat-like protein</fullName>
    </recommendedName>
</protein>
<evidence type="ECO:0000256" key="2">
    <source>
        <dbReference type="ARBA" id="ARBA00022737"/>
    </source>
</evidence>
<dbReference type="InterPro" id="IPR020472">
    <property type="entry name" value="WD40_PAC1"/>
</dbReference>
<feature type="repeat" description="WD" evidence="3">
    <location>
        <begin position="1342"/>
        <end position="1383"/>
    </location>
</feature>
<feature type="compositionally biased region" description="Polar residues" evidence="4">
    <location>
        <begin position="135"/>
        <end position="151"/>
    </location>
</feature>
<feature type="region of interest" description="Disordered" evidence="4">
    <location>
        <begin position="112"/>
        <end position="151"/>
    </location>
</feature>
<dbReference type="InterPro" id="IPR011047">
    <property type="entry name" value="Quinoprotein_ADH-like_sf"/>
</dbReference>
<name>A0A9P7XUD5_9FUNG</name>
<evidence type="ECO:0000256" key="1">
    <source>
        <dbReference type="ARBA" id="ARBA00022574"/>
    </source>
</evidence>
<evidence type="ECO:0000313" key="8">
    <source>
        <dbReference type="Proteomes" id="UP000707451"/>
    </source>
</evidence>
<dbReference type="SUPFAM" id="SSF141571">
    <property type="entry name" value="Pentapeptide repeat-like"/>
    <property type="match status" value="1"/>
</dbReference>
<dbReference type="SMART" id="SM00320">
    <property type="entry name" value="WD40"/>
    <property type="match status" value="11"/>
</dbReference>
<dbReference type="InterPro" id="IPR001680">
    <property type="entry name" value="WD40_rpt"/>
</dbReference>
<feature type="repeat" description="WD" evidence="3">
    <location>
        <begin position="1596"/>
        <end position="1637"/>
    </location>
</feature>
<feature type="domain" description="NACHT" evidence="5">
    <location>
        <begin position="691"/>
        <end position="849"/>
    </location>
</feature>
<dbReference type="InterPro" id="IPR001646">
    <property type="entry name" value="5peptide_repeat"/>
</dbReference>
<proteinExistence type="predicted"/>
<feature type="repeat" description="WD" evidence="3">
    <location>
        <begin position="1692"/>
        <end position="1721"/>
    </location>
</feature>
<evidence type="ECO:0000256" key="3">
    <source>
        <dbReference type="PROSITE-ProRule" id="PRU00221"/>
    </source>
</evidence>
<dbReference type="InterPro" id="IPR015943">
    <property type="entry name" value="WD40/YVTN_repeat-like_dom_sf"/>
</dbReference>
<reference evidence="7" key="1">
    <citation type="submission" date="2021-06" db="EMBL/GenBank/DDBJ databases">
        <title>Genome Sequence of Mortierella hyaline Strain SCG-10, a Cold-Adapted, Nitrate-Reducing Fungus Isolated from Soil in Minnesota, USA.</title>
        <authorList>
            <person name="Aldossari N."/>
        </authorList>
    </citation>
    <scope>NUCLEOTIDE SEQUENCE</scope>
    <source>
        <strain evidence="7">SCG-10</strain>
    </source>
</reference>
<keyword evidence="8" id="KW-1185">Reference proteome</keyword>
<dbReference type="Pfam" id="PF00805">
    <property type="entry name" value="Pentapeptide"/>
    <property type="match status" value="1"/>
</dbReference>
<dbReference type="PRINTS" id="PR00320">
    <property type="entry name" value="GPROTEINBRPT"/>
</dbReference>